<sequence>MASPVVLITGCSSGIGSALCWAFQSKGYRVVATARQVEQLQKLQAAGMTVMTLDVNDPQAVKSVVSSVLATEGKIDVLVNNAGFGQFGPLMDISQDKLQRQFQTNVFAPLALVQQVAPSMKEQGSGLIINMGSISGLVTTPFAGAYCASKAALHSLSEAMRMELAPFNIQVVTIQPGAIASSFGSSAESSLDSVMHSTSWYADLETDIRARAQLSQSAATPSAQFAAALVTQVTQPNPPSVIRLGKKSLWLPWLKRILPDRLMAYLLSRKFGLTELS</sequence>
<dbReference type="PANTHER" id="PTHR44169:SF6">
    <property type="entry name" value="NADPH-DEPENDENT 1-ACYLDIHYDROXYACETONE PHOSPHATE REDUCTASE"/>
    <property type="match status" value="1"/>
</dbReference>
<evidence type="ECO:0000313" key="4">
    <source>
        <dbReference type="EMBL" id="KPQ31412.1"/>
    </source>
</evidence>
<dbReference type="FunFam" id="3.40.50.720:FF:000261">
    <property type="entry name" value="NADPH-dependent 1-acyldihydroxyacetone phosphate reductase"/>
    <property type="match status" value="1"/>
</dbReference>
<evidence type="ECO:0000256" key="1">
    <source>
        <dbReference type="ARBA" id="ARBA00006484"/>
    </source>
</evidence>
<evidence type="ECO:0000256" key="2">
    <source>
        <dbReference type="ARBA" id="ARBA00023002"/>
    </source>
</evidence>
<dbReference type="PRINTS" id="PR00081">
    <property type="entry name" value="GDHRDH"/>
</dbReference>
<dbReference type="PANTHER" id="PTHR44169">
    <property type="entry name" value="NADPH-DEPENDENT 1-ACYLDIHYDROXYACETONE PHOSPHATE REDUCTASE"/>
    <property type="match status" value="1"/>
</dbReference>
<accession>A0A0P7YMB3</accession>
<dbReference type="CDD" id="cd05374">
    <property type="entry name" value="17beta-HSD-like_SDR_c"/>
    <property type="match status" value="1"/>
</dbReference>
<dbReference type="STRING" id="1666911.HLUCCA11_23810"/>
<dbReference type="Pfam" id="PF00106">
    <property type="entry name" value="adh_short"/>
    <property type="match status" value="1"/>
</dbReference>
<comment type="similarity">
    <text evidence="1 3">Belongs to the short-chain dehydrogenases/reductases (SDR) family.</text>
</comment>
<dbReference type="PRINTS" id="PR00080">
    <property type="entry name" value="SDRFAMILY"/>
</dbReference>
<proteinExistence type="inferred from homology"/>
<dbReference type="NCBIfam" id="NF004284">
    <property type="entry name" value="PRK05693.1"/>
    <property type="match status" value="1"/>
</dbReference>
<dbReference type="EMBL" id="LJZR01000105">
    <property type="protein sequence ID" value="KPQ31412.1"/>
    <property type="molecule type" value="Genomic_DNA"/>
</dbReference>
<comment type="caution">
    <text evidence="4">The sequence shown here is derived from an EMBL/GenBank/DDBJ whole genome shotgun (WGS) entry which is preliminary data.</text>
</comment>
<dbReference type="SUPFAM" id="SSF51735">
    <property type="entry name" value="NAD(P)-binding Rossmann-fold domains"/>
    <property type="match status" value="1"/>
</dbReference>
<name>A0A0P7YMB3_9CYAN</name>
<dbReference type="Gene3D" id="3.40.50.720">
    <property type="entry name" value="NAD(P)-binding Rossmann-like Domain"/>
    <property type="match status" value="1"/>
</dbReference>
<dbReference type="PROSITE" id="PS00061">
    <property type="entry name" value="ADH_SHORT"/>
    <property type="match status" value="1"/>
</dbReference>
<gene>
    <name evidence="4" type="ORF">HLUCCA11_23810</name>
</gene>
<evidence type="ECO:0000256" key="3">
    <source>
        <dbReference type="RuleBase" id="RU000363"/>
    </source>
</evidence>
<dbReference type="InterPro" id="IPR036291">
    <property type="entry name" value="NAD(P)-bd_dom_sf"/>
</dbReference>
<dbReference type="InterPro" id="IPR002347">
    <property type="entry name" value="SDR_fam"/>
</dbReference>
<protein>
    <submittedName>
        <fullName evidence="4">Short-chain dehydrogenase</fullName>
    </submittedName>
</protein>
<organism evidence="4 5">
    <name type="scientific">Phormidesmis priestleyi Ana</name>
    <dbReference type="NCBI Taxonomy" id="1666911"/>
    <lineage>
        <taxon>Bacteria</taxon>
        <taxon>Bacillati</taxon>
        <taxon>Cyanobacteriota</taxon>
        <taxon>Cyanophyceae</taxon>
        <taxon>Leptolyngbyales</taxon>
        <taxon>Leptolyngbyaceae</taxon>
        <taxon>Phormidesmis</taxon>
    </lineage>
</organism>
<dbReference type="GO" id="GO:0016491">
    <property type="term" value="F:oxidoreductase activity"/>
    <property type="evidence" value="ECO:0007669"/>
    <property type="project" value="UniProtKB-KW"/>
</dbReference>
<reference evidence="4 5" key="1">
    <citation type="submission" date="2015-09" db="EMBL/GenBank/DDBJ databases">
        <title>Identification and resolution of microdiversity through metagenomic sequencing of parallel consortia.</title>
        <authorList>
            <person name="Nelson W.C."/>
            <person name="Romine M.F."/>
            <person name="Lindemann S.R."/>
        </authorList>
    </citation>
    <scope>NUCLEOTIDE SEQUENCE [LARGE SCALE GENOMIC DNA]</scope>
    <source>
        <strain evidence="4">Ana</strain>
    </source>
</reference>
<dbReference type="AlphaFoldDB" id="A0A0P7YMB3"/>
<dbReference type="Proteomes" id="UP000050465">
    <property type="component" value="Unassembled WGS sequence"/>
</dbReference>
<dbReference type="InterPro" id="IPR020904">
    <property type="entry name" value="Sc_DH/Rdtase_CS"/>
</dbReference>
<dbReference type="PATRIC" id="fig|1666911.3.peg.1425"/>
<evidence type="ECO:0000313" key="5">
    <source>
        <dbReference type="Proteomes" id="UP000050465"/>
    </source>
</evidence>
<keyword evidence="2" id="KW-0560">Oxidoreductase</keyword>